<organism evidence="2">
    <name type="scientific">bioreactor metagenome</name>
    <dbReference type="NCBI Taxonomy" id="1076179"/>
    <lineage>
        <taxon>unclassified sequences</taxon>
        <taxon>metagenomes</taxon>
        <taxon>ecological metagenomes</taxon>
    </lineage>
</organism>
<sequence length="59" mass="6629">MDCPYCGKSLIPGFIYGGSYGVNHSLRWLPETKKPTLAELELEGEVLNKNRFSSQPEVK</sequence>
<feature type="domain" description="DUF6487" evidence="1">
    <location>
        <begin position="3"/>
        <end position="59"/>
    </location>
</feature>
<dbReference type="AlphaFoldDB" id="A0A645GJB7"/>
<accession>A0A645GJB7</accession>
<evidence type="ECO:0000313" key="2">
    <source>
        <dbReference type="EMBL" id="MPN27028.1"/>
    </source>
</evidence>
<comment type="caution">
    <text evidence="2">The sequence shown here is derived from an EMBL/GenBank/DDBJ whole genome shotgun (WGS) entry which is preliminary data.</text>
</comment>
<gene>
    <name evidence="2" type="ORF">SDC9_174455</name>
</gene>
<dbReference type="Pfam" id="PF20097">
    <property type="entry name" value="DUF6487"/>
    <property type="match status" value="1"/>
</dbReference>
<protein>
    <recommendedName>
        <fullName evidence="1">DUF6487 domain-containing protein</fullName>
    </recommendedName>
</protein>
<dbReference type="InterPro" id="IPR045504">
    <property type="entry name" value="DUF6487"/>
</dbReference>
<evidence type="ECO:0000259" key="1">
    <source>
        <dbReference type="Pfam" id="PF20097"/>
    </source>
</evidence>
<dbReference type="EMBL" id="VSSQ01076774">
    <property type="protein sequence ID" value="MPN27028.1"/>
    <property type="molecule type" value="Genomic_DNA"/>
</dbReference>
<name>A0A645GJB7_9ZZZZ</name>
<proteinExistence type="predicted"/>
<reference evidence="2" key="1">
    <citation type="submission" date="2019-08" db="EMBL/GenBank/DDBJ databases">
        <authorList>
            <person name="Kucharzyk K."/>
            <person name="Murdoch R.W."/>
            <person name="Higgins S."/>
            <person name="Loffler F."/>
        </authorList>
    </citation>
    <scope>NUCLEOTIDE SEQUENCE</scope>
</reference>